<accession>F4QBG0</accession>
<dbReference type="RefSeq" id="XP_004351448.1">
    <property type="nucleotide sequence ID" value="XM_004351396.1"/>
</dbReference>
<organism evidence="2 3">
    <name type="scientific">Cavenderia fasciculata</name>
    <name type="common">Slime mold</name>
    <name type="synonym">Dictyostelium fasciculatum</name>
    <dbReference type="NCBI Taxonomy" id="261658"/>
    <lineage>
        <taxon>Eukaryota</taxon>
        <taxon>Amoebozoa</taxon>
        <taxon>Evosea</taxon>
        <taxon>Eumycetozoa</taxon>
        <taxon>Dictyostelia</taxon>
        <taxon>Acytosteliales</taxon>
        <taxon>Cavenderiaceae</taxon>
        <taxon>Cavenderia</taxon>
    </lineage>
</organism>
<evidence type="ECO:0000256" key="1">
    <source>
        <dbReference type="SAM" id="MobiDB-lite"/>
    </source>
</evidence>
<keyword evidence="3" id="KW-1185">Reference proteome</keyword>
<feature type="compositionally biased region" description="Polar residues" evidence="1">
    <location>
        <begin position="1"/>
        <end position="10"/>
    </location>
</feature>
<name>F4QBG0_CACFS</name>
<reference evidence="3" key="1">
    <citation type="journal article" date="2011" name="Genome Res.">
        <title>Phylogeny-wide analysis of social amoeba genomes highlights ancient origins for complex intercellular communication.</title>
        <authorList>
            <person name="Heidel A.J."/>
            <person name="Lawal H.M."/>
            <person name="Felder M."/>
            <person name="Schilde C."/>
            <person name="Helps N.R."/>
            <person name="Tunggal B."/>
            <person name="Rivero F."/>
            <person name="John U."/>
            <person name="Schleicher M."/>
            <person name="Eichinger L."/>
            <person name="Platzer M."/>
            <person name="Noegel A.A."/>
            <person name="Schaap P."/>
            <person name="Gloeckner G."/>
        </authorList>
    </citation>
    <scope>NUCLEOTIDE SEQUENCE [LARGE SCALE GENOMIC DNA]</scope>
    <source>
        <strain evidence="3">SH3</strain>
    </source>
</reference>
<feature type="region of interest" description="Disordered" evidence="1">
    <location>
        <begin position="1"/>
        <end position="35"/>
    </location>
</feature>
<dbReference type="Proteomes" id="UP000007797">
    <property type="component" value="Unassembled WGS sequence"/>
</dbReference>
<evidence type="ECO:0000313" key="2">
    <source>
        <dbReference type="EMBL" id="EGG14932.1"/>
    </source>
</evidence>
<evidence type="ECO:0000313" key="3">
    <source>
        <dbReference type="Proteomes" id="UP000007797"/>
    </source>
</evidence>
<dbReference type="EMBL" id="GL883027">
    <property type="protein sequence ID" value="EGG14932.1"/>
    <property type="molecule type" value="Genomic_DNA"/>
</dbReference>
<proteinExistence type="predicted"/>
<dbReference type="GeneID" id="14866796"/>
<dbReference type="KEGG" id="dfa:DFA_10806"/>
<protein>
    <submittedName>
        <fullName evidence="2">Uncharacterized protein</fullName>
    </submittedName>
</protein>
<dbReference type="AlphaFoldDB" id="F4QBG0"/>
<gene>
    <name evidence="2" type="ORF">DFA_10806</name>
</gene>
<sequence>MIENQLVSNTSSSSSSSAGLKTEEPQAPIVAKNPKSMNEAMSLLDRMDKQFRAYVGQANTI</sequence>